<dbReference type="PANTHER" id="PTHR11005">
    <property type="entry name" value="LYSOSOMAL ACID LIPASE-RELATED"/>
    <property type="match status" value="1"/>
</dbReference>
<evidence type="ECO:0000313" key="3">
    <source>
        <dbReference type="EnsemblMetazoa" id="ACOM035524-PA.1"/>
    </source>
</evidence>
<dbReference type="InterPro" id="IPR029058">
    <property type="entry name" value="AB_hydrolase_fold"/>
</dbReference>
<dbReference type="PIRSF" id="PIRSF000862">
    <property type="entry name" value="Steryl_ester_lip"/>
    <property type="match status" value="1"/>
</dbReference>
<dbReference type="GO" id="GO:0016788">
    <property type="term" value="F:hydrolase activity, acting on ester bonds"/>
    <property type="evidence" value="ECO:0007669"/>
    <property type="project" value="InterPro"/>
</dbReference>
<dbReference type="Pfam" id="PF04083">
    <property type="entry name" value="Abhydro_lipase"/>
    <property type="match status" value="1"/>
</dbReference>
<accession>A0A8W7PRB9</accession>
<dbReference type="InterPro" id="IPR006693">
    <property type="entry name" value="AB_hydrolase_lipase"/>
</dbReference>
<dbReference type="AlphaFoldDB" id="A0A8W7PRB9"/>
<dbReference type="SUPFAM" id="SSF53474">
    <property type="entry name" value="alpha/beta-Hydrolases"/>
    <property type="match status" value="1"/>
</dbReference>
<dbReference type="Proteomes" id="UP000075882">
    <property type="component" value="Unassembled WGS sequence"/>
</dbReference>
<organism evidence="3">
    <name type="scientific">Anopheles coluzzii</name>
    <name type="common">African malaria mosquito</name>
    <dbReference type="NCBI Taxonomy" id="1518534"/>
    <lineage>
        <taxon>Eukaryota</taxon>
        <taxon>Metazoa</taxon>
        <taxon>Ecdysozoa</taxon>
        <taxon>Arthropoda</taxon>
        <taxon>Hexapoda</taxon>
        <taxon>Insecta</taxon>
        <taxon>Pterygota</taxon>
        <taxon>Neoptera</taxon>
        <taxon>Endopterygota</taxon>
        <taxon>Diptera</taxon>
        <taxon>Nematocera</taxon>
        <taxon>Culicoidea</taxon>
        <taxon>Culicidae</taxon>
        <taxon>Anophelinae</taxon>
        <taxon>Anopheles</taxon>
    </lineage>
</organism>
<sequence>MASDLERSVVTRRSMIAVMPLTLLLSSSLIVLLGVAPSVADAASAEVRSENANDVGSFFAIDIEDGALSTSELITKYGYPVESHEATGADGYVISLTRIPARTQRHPRPLLLVHGLLASSADYVLIGPNNSLAYLLADRDYDVWLADMRGNRPPVQWLLQNIDALHELFNALGVHQFLPHLTSQYGLARLLCPMTDPENLCIQVVSQTVGPNPKMADMMAMQILVGHDPAGASIKQLFHYAQLQRTGQFRQYDYGRRNNTLRYSHWNAPAYNLSAVTAPVTIFYAQNDWLIDPRDAVDFSKLLPTPPTMHLVEDANFNHLDFTIAINARPMVYEHILASLEERERSNDSGRKRAR</sequence>
<dbReference type="EnsemblMetazoa" id="ACOM035524-RA">
    <property type="protein sequence ID" value="ACOM035524-PA.1"/>
    <property type="gene ID" value="ACOM035524"/>
</dbReference>
<evidence type="ECO:0000259" key="2">
    <source>
        <dbReference type="Pfam" id="PF04083"/>
    </source>
</evidence>
<dbReference type="GO" id="GO:0006629">
    <property type="term" value="P:lipid metabolic process"/>
    <property type="evidence" value="ECO:0007669"/>
    <property type="project" value="InterPro"/>
</dbReference>
<reference evidence="3" key="1">
    <citation type="submission" date="2022-08" db="UniProtKB">
        <authorList>
            <consortium name="EnsemblMetazoa"/>
        </authorList>
    </citation>
    <scope>IDENTIFICATION</scope>
</reference>
<name>A0A8W7PRB9_ANOCL</name>
<dbReference type="Gene3D" id="3.40.50.1820">
    <property type="entry name" value="alpha/beta hydrolase"/>
    <property type="match status" value="2"/>
</dbReference>
<proteinExistence type="inferred from homology"/>
<dbReference type="InterPro" id="IPR025483">
    <property type="entry name" value="Lipase_euk"/>
</dbReference>
<dbReference type="VEuPathDB" id="VectorBase:ACON2_041861"/>
<comment type="similarity">
    <text evidence="1">Belongs to the AB hydrolase superfamily. Lipase family.</text>
</comment>
<evidence type="ECO:0000256" key="1">
    <source>
        <dbReference type="ARBA" id="ARBA00010701"/>
    </source>
</evidence>
<protein>
    <recommendedName>
        <fullName evidence="2">Partial AB-hydrolase lipase domain-containing protein</fullName>
    </recommendedName>
</protein>
<feature type="domain" description="Partial AB-hydrolase lipase" evidence="2">
    <location>
        <begin position="70"/>
        <end position="125"/>
    </location>
</feature>